<keyword evidence="9" id="KW-1185">Reference proteome</keyword>
<dbReference type="GeneID" id="28898865"/>
<keyword evidence="5" id="KW-0560">Oxidoreductase</keyword>
<organism evidence="8 9">
    <name type="scientific">Xylona heveae (strain CBS 132557 / TC161)</name>
    <dbReference type="NCBI Taxonomy" id="1328760"/>
    <lineage>
        <taxon>Eukaryota</taxon>
        <taxon>Fungi</taxon>
        <taxon>Dikarya</taxon>
        <taxon>Ascomycota</taxon>
        <taxon>Pezizomycotina</taxon>
        <taxon>Xylonomycetes</taxon>
        <taxon>Xylonales</taxon>
        <taxon>Xylonaceae</taxon>
        <taxon>Xylona</taxon>
    </lineage>
</organism>
<dbReference type="EMBL" id="KV407458">
    <property type="protein sequence ID" value="KZF22526.1"/>
    <property type="molecule type" value="Genomic_DNA"/>
</dbReference>
<keyword evidence="4" id="KW-0521">NADP</keyword>
<evidence type="ECO:0000313" key="9">
    <source>
        <dbReference type="Proteomes" id="UP000076632"/>
    </source>
</evidence>
<protein>
    <submittedName>
        <fullName evidence="8">FMN-linked oxidoreductase</fullName>
    </submittedName>
</protein>
<dbReference type="OrthoDB" id="72788at2759"/>
<dbReference type="AlphaFoldDB" id="A0A165GS58"/>
<comment type="cofactor">
    <cofactor evidence="1">
        <name>FMN</name>
        <dbReference type="ChEBI" id="CHEBI:58210"/>
    </cofactor>
</comment>
<evidence type="ECO:0000256" key="5">
    <source>
        <dbReference type="ARBA" id="ARBA00023002"/>
    </source>
</evidence>
<feature type="region of interest" description="Disordered" evidence="6">
    <location>
        <begin position="28"/>
        <end position="53"/>
    </location>
</feature>
<dbReference type="PANTHER" id="PTHR43303">
    <property type="entry name" value="NADPH DEHYDROGENASE C23G7.10C-RELATED"/>
    <property type="match status" value="1"/>
</dbReference>
<reference evidence="8 9" key="1">
    <citation type="journal article" date="2016" name="Fungal Biol.">
        <title>The genome of Xylona heveae provides a window into fungal endophytism.</title>
        <authorList>
            <person name="Gazis R."/>
            <person name="Kuo A."/>
            <person name="Riley R."/>
            <person name="LaButti K."/>
            <person name="Lipzen A."/>
            <person name="Lin J."/>
            <person name="Amirebrahimi M."/>
            <person name="Hesse C.N."/>
            <person name="Spatafora J.W."/>
            <person name="Henrissat B."/>
            <person name="Hainaut M."/>
            <person name="Grigoriev I.V."/>
            <person name="Hibbett D.S."/>
        </authorList>
    </citation>
    <scope>NUCLEOTIDE SEQUENCE [LARGE SCALE GENOMIC DNA]</scope>
    <source>
        <strain evidence="8 9">TC161</strain>
    </source>
</reference>
<dbReference type="PANTHER" id="PTHR43303:SF4">
    <property type="entry name" value="NADPH DEHYDROGENASE C23G7.10C-RELATED"/>
    <property type="match status" value="1"/>
</dbReference>
<evidence type="ECO:0000256" key="4">
    <source>
        <dbReference type="ARBA" id="ARBA00022857"/>
    </source>
</evidence>
<dbReference type="InterPro" id="IPR001155">
    <property type="entry name" value="OxRdtase_FMN_N"/>
</dbReference>
<evidence type="ECO:0000256" key="3">
    <source>
        <dbReference type="ARBA" id="ARBA00022643"/>
    </source>
</evidence>
<gene>
    <name evidence="8" type="ORF">L228DRAFT_253078</name>
</gene>
<dbReference type="GO" id="GO:0010181">
    <property type="term" value="F:FMN binding"/>
    <property type="evidence" value="ECO:0007669"/>
    <property type="project" value="InterPro"/>
</dbReference>
<accession>A0A165GS58</accession>
<dbReference type="InterPro" id="IPR013785">
    <property type="entry name" value="Aldolase_TIM"/>
</dbReference>
<dbReference type="Pfam" id="PF00724">
    <property type="entry name" value="Oxidored_FMN"/>
    <property type="match status" value="1"/>
</dbReference>
<dbReference type="SUPFAM" id="SSF51395">
    <property type="entry name" value="FMN-linked oxidoreductases"/>
    <property type="match status" value="1"/>
</dbReference>
<evidence type="ECO:0000256" key="6">
    <source>
        <dbReference type="SAM" id="MobiDB-lite"/>
    </source>
</evidence>
<dbReference type="InterPro" id="IPR044152">
    <property type="entry name" value="YqjM-like"/>
</dbReference>
<sequence>MPSSHHANVQEPLGENILANRAAPGIPYFTPLQDPPAGTAADPQSNGTHPPKLFQPLTLRGLTIPNRIWLSPLCQYSGEDGHMTDWHLAHLGGIAKRGVGLTIIEATGVLPEGRITPQCLGLWKDSQIEPLKRVVTFIHSQGQKVGIQLGHSGRKGSAVAPWLSSGAVATTELQGWPDNVKAPSAIPFNEHHAQPKEMTKADIEEVKSAFVAAAKRAIAAGVDAIEIHNAHGYLLHSFLSPVSNKRTDEYGGSFENRTRLTLEIVDALRATIPKEMPLLLRVSATDWLEHESYESWRVEDTVKLAGLLADHGVDLLDVSSGGLHAEQQVTSGPAYQAGFSKTIKKAVGDKLAVSAVGSIESGARANELLDDGLDVIFVGRGFQKNPALVWFWAEELGVEIQIANQIRWGFAGRGVKSIKPAYKN</sequence>
<feature type="domain" description="NADH:flavin oxidoreductase/NADH oxidase N-terminal" evidence="7">
    <location>
        <begin position="52"/>
        <end position="389"/>
    </location>
</feature>
<evidence type="ECO:0000313" key="8">
    <source>
        <dbReference type="EMBL" id="KZF22526.1"/>
    </source>
</evidence>
<dbReference type="STRING" id="1328760.A0A165GS58"/>
<dbReference type="Gene3D" id="3.20.20.70">
    <property type="entry name" value="Aldolase class I"/>
    <property type="match status" value="1"/>
</dbReference>
<evidence type="ECO:0000256" key="2">
    <source>
        <dbReference type="ARBA" id="ARBA00022630"/>
    </source>
</evidence>
<keyword evidence="2" id="KW-0285">Flavoprotein</keyword>
<evidence type="ECO:0000256" key="1">
    <source>
        <dbReference type="ARBA" id="ARBA00001917"/>
    </source>
</evidence>
<proteinExistence type="predicted"/>
<dbReference type="Proteomes" id="UP000076632">
    <property type="component" value="Unassembled WGS sequence"/>
</dbReference>
<dbReference type="InParanoid" id="A0A165GS58"/>
<keyword evidence="3" id="KW-0288">FMN</keyword>
<name>A0A165GS58_XYLHT</name>
<dbReference type="RefSeq" id="XP_018188081.1">
    <property type="nucleotide sequence ID" value="XM_018333728.1"/>
</dbReference>
<dbReference type="GO" id="GO:0050661">
    <property type="term" value="F:NADP binding"/>
    <property type="evidence" value="ECO:0007669"/>
    <property type="project" value="InterPro"/>
</dbReference>
<dbReference type="CDD" id="cd02932">
    <property type="entry name" value="OYE_YqiM_FMN"/>
    <property type="match status" value="1"/>
</dbReference>
<evidence type="ECO:0000259" key="7">
    <source>
        <dbReference type="Pfam" id="PF00724"/>
    </source>
</evidence>
<dbReference type="OMA" id="EVRWANQ"/>
<dbReference type="GO" id="GO:0003959">
    <property type="term" value="F:NADPH dehydrogenase activity"/>
    <property type="evidence" value="ECO:0007669"/>
    <property type="project" value="InterPro"/>
</dbReference>